<dbReference type="Proteomes" id="UP000094009">
    <property type="component" value="Unassembled WGS sequence"/>
</dbReference>
<dbReference type="GO" id="GO:0005737">
    <property type="term" value="C:cytoplasm"/>
    <property type="evidence" value="ECO:0007669"/>
    <property type="project" value="UniProtKB-ARBA"/>
</dbReference>
<dbReference type="InterPro" id="IPR012349">
    <property type="entry name" value="Split_barrel_FMN-bd"/>
</dbReference>
<dbReference type="Pfam" id="PF13883">
    <property type="entry name" value="CREG_beta-barrel"/>
    <property type="match status" value="1"/>
</dbReference>
<evidence type="ECO:0000313" key="4">
    <source>
        <dbReference type="Proteomes" id="UP000094009"/>
    </source>
</evidence>
<reference evidence="3 4" key="1">
    <citation type="submission" date="2014-07" db="EMBL/GenBank/DDBJ databases">
        <title>Draft genome sequence of Thalassospira tepidiphila 1-1B.</title>
        <authorList>
            <person name="Lai Q."/>
            <person name="Shao Z."/>
        </authorList>
    </citation>
    <scope>NUCLEOTIDE SEQUENCE [LARGE SCALE GENOMIC DNA]</scope>
    <source>
        <strain evidence="3 4">MCCC 1A03514</strain>
    </source>
</reference>
<dbReference type="InterPro" id="IPR019595">
    <property type="entry name" value="DUF2470"/>
</dbReference>
<gene>
    <name evidence="3" type="ORF">TH4_07155</name>
</gene>
<dbReference type="Gene3D" id="3.20.180.10">
    <property type="entry name" value="PNP-oxidase-like"/>
    <property type="match status" value="1"/>
</dbReference>
<sequence>MSSDTAPSSHALRQMLRHARRAVLATTAHDHAQIPDGWPVTSMVVPACDIDGTPCLLISELADHTRHIKADNRVSLLVTNHDLAENNDGTATIETDTARLTIFGRAMPVRAATDLDRVKRRYLQTHPDAAQYAGFADFGFYRVVITAAYWVGGFGKQRRLSADKLILPDCQALIDGHDGIVAHMNADHADALSGIVGHFTTADPSVGWQMQSIDCDGMVLSANSDDIAPLRIDFPAPVRTPDEAREILVKMCKIWRA</sequence>
<protein>
    <submittedName>
        <fullName evidence="3">Pyridoxamine 5'-phosphate oxidase</fullName>
    </submittedName>
</protein>
<evidence type="ECO:0000313" key="3">
    <source>
        <dbReference type="EMBL" id="OAZ11295.1"/>
    </source>
</evidence>
<dbReference type="InterPro" id="IPR037119">
    <property type="entry name" value="Haem_oxidase_HugZ-like_sf"/>
</dbReference>
<evidence type="ECO:0000259" key="1">
    <source>
        <dbReference type="Pfam" id="PF10615"/>
    </source>
</evidence>
<dbReference type="SUPFAM" id="SSF50475">
    <property type="entry name" value="FMN-binding split barrel"/>
    <property type="match status" value="1"/>
</dbReference>
<feature type="domain" description="CREG-like beta-barrel" evidence="2">
    <location>
        <begin position="13"/>
        <end position="163"/>
    </location>
</feature>
<dbReference type="PANTHER" id="PTHR13343">
    <property type="entry name" value="CREG1 PROTEIN"/>
    <property type="match status" value="1"/>
</dbReference>
<dbReference type="PANTHER" id="PTHR13343:SF17">
    <property type="entry name" value="CELLULAR REPRESSOR OF E1A-STIMULATED GENES, ISOFORM A"/>
    <property type="match status" value="1"/>
</dbReference>
<name>A0A853L2D3_9PROT</name>
<dbReference type="RefSeq" id="WP_064780418.1">
    <property type="nucleotide sequence ID" value="NZ_JPVZ01000002.1"/>
</dbReference>
<dbReference type="Pfam" id="PF10615">
    <property type="entry name" value="DUF2470"/>
    <property type="match status" value="1"/>
</dbReference>
<dbReference type="AlphaFoldDB" id="A0A853L2D3"/>
<dbReference type="EMBL" id="JPVZ01000002">
    <property type="protein sequence ID" value="OAZ11295.1"/>
    <property type="molecule type" value="Genomic_DNA"/>
</dbReference>
<comment type="caution">
    <text evidence="3">The sequence shown here is derived from an EMBL/GenBank/DDBJ whole genome shotgun (WGS) entry which is preliminary data.</text>
</comment>
<dbReference type="InterPro" id="IPR055343">
    <property type="entry name" value="CREG_beta-barrel"/>
</dbReference>
<accession>A0A853L2D3</accession>
<feature type="domain" description="DUF2470" evidence="1">
    <location>
        <begin position="178"/>
        <end position="251"/>
    </location>
</feature>
<evidence type="ECO:0000259" key="2">
    <source>
        <dbReference type="Pfam" id="PF13883"/>
    </source>
</evidence>
<organism evidence="3 4">
    <name type="scientific">Thalassospira tepidiphila MCCC 1A03514</name>
    <dbReference type="NCBI Taxonomy" id="1177930"/>
    <lineage>
        <taxon>Bacteria</taxon>
        <taxon>Pseudomonadati</taxon>
        <taxon>Pseudomonadota</taxon>
        <taxon>Alphaproteobacteria</taxon>
        <taxon>Rhodospirillales</taxon>
        <taxon>Thalassospiraceae</taxon>
        <taxon>Thalassospira</taxon>
    </lineage>
</organism>
<dbReference type="Gene3D" id="2.30.110.10">
    <property type="entry name" value="Electron Transport, Fmn-binding Protein, Chain A"/>
    <property type="match status" value="1"/>
</dbReference>
<proteinExistence type="predicted"/>